<reference evidence="1 2" key="1">
    <citation type="submission" date="2019-01" db="EMBL/GenBank/DDBJ databases">
        <title>Genome sequencing of strain FW100M-2.</title>
        <authorList>
            <person name="Heo J."/>
            <person name="Kim S.-J."/>
            <person name="Kim J.-S."/>
            <person name="Hong S.-B."/>
            <person name="Kwon S.-W."/>
        </authorList>
    </citation>
    <scope>NUCLEOTIDE SEQUENCE [LARGE SCALE GENOMIC DNA]</scope>
    <source>
        <strain evidence="1 2">FW100M-2</strain>
    </source>
</reference>
<dbReference type="Proteomes" id="UP000293568">
    <property type="component" value="Chromosome"/>
</dbReference>
<dbReference type="OrthoDB" id="2874037at2"/>
<gene>
    <name evidence="1" type="ORF">ET464_00325</name>
</gene>
<accession>A0A4V0YEQ8</accession>
<proteinExistence type="predicted"/>
<evidence type="ECO:0000313" key="2">
    <source>
        <dbReference type="Proteomes" id="UP000293568"/>
    </source>
</evidence>
<dbReference type="AlphaFoldDB" id="A0A4V0YEQ8"/>
<name>A0A4V0YEQ8_9BACL</name>
<protein>
    <submittedName>
        <fullName evidence="1">Uncharacterized protein</fullName>
    </submittedName>
</protein>
<organism evidence="1 2">
    <name type="scientific">Paenibacillus protaetiae</name>
    <dbReference type="NCBI Taxonomy" id="2509456"/>
    <lineage>
        <taxon>Bacteria</taxon>
        <taxon>Bacillati</taxon>
        <taxon>Bacillota</taxon>
        <taxon>Bacilli</taxon>
        <taxon>Bacillales</taxon>
        <taxon>Paenibacillaceae</taxon>
        <taxon>Paenibacillus</taxon>
    </lineage>
</organism>
<dbReference type="KEGG" id="pprt:ET464_00325"/>
<dbReference type="RefSeq" id="WP_129437227.1">
    <property type="nucleotide sequence ID" value="NZ_CP035492.1"/>
</dbReference>
<sequence length="99" mass="11582">MSERLEKLESRLSKQHHKDLFLQTKHTLEVIDNLAEQHRLFTSMQAISGVKIIGGEEQLFYETLNQVKERIVTILEKTLEDLEHKGVKQYTKNFTDGVE</sequence>
<evidence type="ECO:0000313" key="1">
    <source>
        <dbReference type="EMBL" id="QAY65061.1"/>
    </source>
</evidence>
<keyword evidence="2" id="KW-1185">Reference proteome</keyword>
<dbReference type="EMBL" id="CP035492">
    <property type="protein sequence ID" value="QAY65061.1"/>
    <property type="molecule type" value="Genomic_DNA"/>
</dbReference>